<proteinExistence type="predicted"/>
<reference evidence="1" key="1">
    <citation type="submission" date="2015-11" db="EMBL/GenBank/DDBJ databases">
        <title>De novo transcriptome assembly of four potential Pierce s Disease insect vectors from Arizona vineyards.</title>
        <authorList>
            <person name="Tassone E.E."/>
        </authorList>
    </citation>
    <scope>NUCLEOTIDE SEQUENCE</scope>
</reference>
<feature type="non-terminal residue" evidence="1">
    <location>
        <position position="1"/>
    </location>
</feature>
<feature type="non-terminal residue" evidence="1">
    <location>
        <position position="169"/>
    </location>
</feature>
<protein>
    <submittedName>
        <fullName evidence="1">Uncharacterized protein</fullName>
    </submittedName>
</protein>
<accession>A0A1B6H9S1</accession>
<sequence>NFEVIDSVSSVFDNILQKLKDLKASHMNLDNHIEKLSSPDKQIVFFDDSSKESGSETKKRVEFSDFVGEDSTLVRIKNGKTTSKIYKDQTCQTRFRFSMKAESNECIVDKEESIIGLDEEKVLVSQSLMSFSCVNLTKCGDSDYDSIGDDVVDVTELNQSSCEKPIADS</sequence>
<name>A0A1B6H9S1_9HEMI</name>
<organism evidence="1">
    <name type="scientific">Homalodisca liturata</name>
    <dbReference type="NCBI Taxonomy" id="320908"/>
    <lineage>
        <taxon>Eukaryota</taxon>
        <taxon>Metazoa</taxon>
        <taxon>Ecdysozoa</taxon>
        <taxon>Arthropoda</taxon>
        <taxon>Hexapoda</taxon>
        <taxon>Insecta</taxon>
        <taxon>Pterygota</taxon>
        <taxon>Neoptera</taxon>
        <taxon>Paraneoptera</taxon>
        <taxon>Hemiptera</taxon>
        <taxon>Auchenorrhyncha</taxon>
        <taxon>Membracoidea</taxon>
        <taxon>Cicadellidae</taxon>
        <taxon>Cicadellinae</taxon>
        <taxon>Proconiini</taxon>
        <taxon>Homalodisca</taxon>
    </lineage>
</organism>
<evidence type="ECO:0000313" key="1">
    <source>
        <dbReference type="EMBL" id="JAS71401.1"/>
    </source>
</evidence>
<dbReference type="EMBL" id="GECU01036305">
    <property type="protein sequence ID" value="JAS71401.1"/>
    <property type="molecule type" value="Transcribed_RNA"/>
</dbReference>
<gene>
    <name evidence="1" type="ORF">g.3626</name>
</gene>
<dbReference type="AlphaFoldDB" id="A0A1B6H9S1"/>